<dbReference type="VEuPathDB" id="FungiDB:PHYBLDRAFT_157503"/>
<dbReference type="InParanoid" id="A0A163EEL2"/>
<dbReference type="STRING" id="763407.A0A163EEL2"/>
<accession>A0A163EEL2</accession>
<dbReference type="OrthoDB" id="17687at2759"/>
<dbReference type="RefSeq" id="XP_018296290.1">
    <property type="nucleotide sequence ID" value="XM_018433627.1"/>
</dbReference>
<protein>
    <submittedName>
        <fullName evidence="1">Uncharacterized protein</fullName>
    </submittedName>
</protein>
<name>A0A163EEL2_PHYB8</name>
<evidence type="ECO:0000313" key="1">
    <source>
        <dbReference type="EMBL" id="OAD78250.1"/>
    </source>
</evidence>
<evidence type="ECO:0000313" key="2">
    <source>
        <dbReference type="Proteomes" id="UP000077315"/>
    </source>
</evidence>
<dbReference type="AlphaFoldDB" id="A0A163EEL2"/>
<organism evidence="1 2">
    <name type="scientific">Phycomyces blakesleeanus (strain ATCC 8743b / DSM 1359 / FGSC 10004 / NBRC 33097 / NRRL 1555)</name>
    <dbReference type="NCBI Taxonomy" id="763407"/>
    <lineage>
        <taxon>Eukaryota</taxon>
        <taxon>Fungi</taxon>
        <taxon>Fungi incertae sedis</taxon>
        <taxon>Mucoromycota</taxon>
        <taxon>Mucoromycotina</taxon>
        <taxon>Mucoromycetes</taxon>
        <taxon>Mucorales</taxon>
        <taxon>Phycomycetaceae</taxon>
        <taxon>Phycomyces</taxon>
    </lineage>
</organism>
<dbReference type="GeneID" id="28994533"/>
<sequence>MKNNSSLSSVPKNVFILPTAVDTPLSSFWITVHQVDEFSLLRLQGPENQLFKSLLNTLASVFDSKQPPHKILFKRGENAVPLQIAVSESEKTIEAAWQWIQENIVPELRKINDPFDKESWVVEQITMIVGNTKDMSADELSTDEKLRNASRMFRQTFPIPVSERLVSCMSCVPFIDDI</sequence>
<gene>
    <name evidence="1" type="ORF">PHYBLDRAFT_157503</name>
</gene>
<proteinExistence type="predicted"/>
<keyword evidence="2" id="KW-1185">Reference proteome</keyword>
<dbReference type="EMBL" id="KV440973">
    <property type="protein sequence ID" value="OAD78250.1"/>
    <property type="molecule type" value="Genomic_DNA"/>
</dbReference>
<dbReference type="Proteomes" id="UP000077315">
    <property type="component" value="Unassembled WGS sequence"/>
</dbReference>
<reference evidence="2" key="1">
    <citation type="submission" date="2015-06" db="EMBL/GenBank/DDBJ databases">
        <title>Expansion of signal transduction pathways in fungi by whole-genome duplication.</title>
        <authorList>
            <consortium name="DOE Joint Genome Institute"/>
            <person name="Corrochano L.M."/>
            <person name="Kuo A."/>
            <person name="Marcet-Houben M."/>
            <person name="Polaino S."/>
            <person name="Salamov A."/>
            <person name="Villalobos J.M."/>
            <person name="Alvarez M.I."/>
            <person name="Avalos J."/>
            <person name="Benito E.P."/>
            <person name="Benoit I."/>
            <person name="Burger G."/>
            <person name="Camino L.P."/>
            <person name="Canovas D."/>
            <person name="Cerda-Olmedo E."/>
            <person name="Cheng J.-F."/>
            <person name="Dominguez A."/>
            <person name="Elias M."/>
            <person name="Eslava A.P."/>
            <person name="Glaser F."/>
            <person name="Grimwood J."/>
            <person name="Gutierrez G."/>
            <person name="Heitman J."/>
            <person name="Henrissat B."/>
            <person name="Iturriaga E.A."/>
            <person name="Lang B.F."/>
            <person name="Lavin J.L."/>
            <person name="Lee S."/>
            <person name="Li W."/>
            <person name="Lindquist E."/>
            <person name="Lopez-Garcia S."/>
            <person name="Luque E.M."/>
            <person name="Marcos A.T."/>
            <person name="Martin J."/>
            <person name="McCluskey K."/>
            <person name="Medina H.R."/>
            <person name="Miralles-Duran A."/>
            <person name="Miyazaki A."/>
            <person name="Munoz-Torres E."/>
            <person name="Oguiza J.A."/>
            <person name="Ohm R."/>
            <person name="Olmedo M."/>
            <person name="Orejas M."/>
            <person name="Ortiz-Castellanos L."/>
            <person name="Pisabarro A.G."/>
            <person name="Rodriguez-Romero J."/>
            <person name="Ruiz-Herrera J."/>
            <person name="Ruiz-Vazquez R."/>
            <person name="Sanz C."/>
            <person name="Schackwitz W."/>
            <person name="Schmutz J."/>
            <person name="Shahriari M."/>
            <person name="Shelest E."/>
            <person name="Silva-Franco F."/>
            <person name="Soanes D."/>
            <person name="Syed K."/>
            <person name="Tagua V.G."/>
            <person name="Talbot N.J."/>
            <person name="Thon M."/>
            <person name="De vries R.P."/>
            <person name="Wiebenga A."/>
            <person name="Yadav J.S."/>
            <person name="Braun E.L."/>
            <person name="Baker S."/>
            <person name="Garre V."/>
            <person name="Horwitz B."/>
            <person name="Torres-Martinez S."/>
            <person name="Idnurm A."/>
            <person name="Herrera-Estrella A."/>
            <person name="Gabaldon T."/>
            <person name="Grigoriev I.V."/>
        </authorList>
    </citation>
    <scope>NUCLEOTIDE SEQUENCE [LARGE SCALE GENOMIC DNA]</scope>
    <source>
        <strain evidence="2">NRRL 1555(-)</strain>
    </source>
</reference>